<dbReference type="InterPro" id="IPR041588">
    <property type="entry name" value="Integrase_H2C2"/>
</dbReference>
<protein>
    <recommendedName>
        <fullName evidence="1">Integrase zinc-binding domain-containing protein</fullName>
    </recommendedName>
</protein>
<name>A0AAW2TBY2_9LAMI</name>
<sequence>MLTRQLKSLNLEVMESTENVLATLLARPSIIGKIKTSQDLNLEFQKTKKDANAGLVPNFQIGVEGALYMRGRLYVPNNWEIKKEIMQEAHQLKLSIHPGGTKMNRDLKMNFWWNGMKRDIANFVAKCLTCQRVKAEHQWPRGYLQPLEILGWKWEHITMDFVVRIPRVRQGYNTIWVIVDRLTKFAHFINFNILPRYASKDIHKRDSQAPWNSCNHSVRSGPEVRLTILENLPECNRNQSGT</sequence>
<accession>A0AAW2TBY2</accession>
<dbReference type="Pfam" id="PF17921">
    <property type="entry name" value="Integrase_H2C2"/>
    <property type="match status" value="1"/>
</dbReference>
<evidence type="ECO:0000259" key="1">
    <source>
        <dbReference type="Pfam" id="PF17921"/>
    </source>
</evidence>
<proteinExistence type="predicted"/>
<dbReference type="EMBL" id="JACGWN010000015">
    <property type="protein sequence ID" value="KAL0402313.1"/>
    <property type="molecule type" value="Genomic_DNA"/>
</dbReference>
<comment type="caution">
    <text evidence="2">The sequence shown here is derived from an EMBL/GenBank/DDBJ whole genome shotgun (WGS) entry which is preliminary data.</text>
</comment>
<organism evidence="2">
    <name type="scientific">Sesamum latifolium</name>
    <dbReference type="NCBI Taxonomy" id="2727402"/>
    <lineage>
        <taxon>Eukaryota</taxon>
        <taxon>Viridiplantae</taxon>
        <taxon>Streptophyta</taxon>
        <taxon>Embryophyta</taxon>
        <taxon>Tracheophyta</taxon>
        <taxon>Spermatophyta</taxon>
        <taxon>Magnoliopsida</taxon>
        <taxon>eudicotyledons</taxon>
        <taxon>Gunneridae</taxon>
        <taxon>Pentapetalae</taxon>
        <taxon>asterids</taxon>
        <taxon>lamiids</taxon>
        <taxon>Lamiales</taxon>
        <taxon>Pedaliaceae</taxon>
        <taxon>Sesamum</taxon>
    </lineage>
</organism>
<dbReference type="PANTHER" id="PTHR45835">
    <property type="entry name" value="YALI0A06105P"/>
    <property type="match status" value="1"/>
</dbReference>
<feature type="domain" description="Integrase zinc-binding" evidence="1">
    <location>
        <begin position="81"/>
        <end position="135"/>
    </location>
</feature>
<reference evidence="2" key="1">
    <citation type="submission" date="2020-06" db="EMBL/GenBank/DDBJ databases">
        <authorList>
            <person name="Li T."/>
            <person name="Hu X."/>
            <person name="Zhang T."/>
            <person name="Song X."/>
            <person name="Zhang H."/>
            <person name="Dai N."/>
            <person name="Sheng W."/>
            <person name="Hou X."/>
            <person name="Wei L."/>
        </authorList>
    </citation>
    <scope>NUCLEOTIDE SEQUENCE</scope>
    <source>
        <strain evidence="2">KEN1</strain>
        <tissue evidence="2">Leaf</tissue>
    </source>
</reference>
<gene>
    <name evidence="2" type="ORF">Slati_4261200</name>
</gene>
<dbReference type="PANTHER" id="PTHR45835:SF99">
    <property type="entry name" value="CHROMO DOMAIN-CONTAINING PROTEIN-RELATED"/>
    <property type="match status" value="1"/>
</dbReference>
<dbReference type="AlphaFoldDB" id="A0AAW2TBY2"/>
<evidence type="ECO:0000313" key="2">
    <source>
        <dbReference type="EMBL" id="KAL0402313.1"/>
    </source>
</evidence>
<reference evidence="2" key="2">
    <citation type="journal article" date="2024" name="Plant">
        <title>Genomic evolution and insights into agronomic trait innovations of Sesamum species.</title>
        <authorList>
            <person name="Miao H."/>
            <person name="Wang L."/>
            <person name="Qu L."/>
            <person name="Liu H."/>
            <person name="Sun Y."/>
            <person name="Le M."/>
            <person name="Wang Q."/>
            <person name="Wei S."/>
            <person name="Zheng Y."/>
            <person name="Lin W."/>
            <person name="Duan Y."/>
            <person name="Cao H."/>
            <person name="Xiong S."/>
            <person name="Wang X."/>
            <person name="Wei L."/>
            <person name="Li C."/>
            <person name="Ma Q."/>
            <person name="Ju M."/>
            <person name="Zhao R."/>
            <person name="Li G."/>
            <person name="Mu C."/>
            <person name="Tian Q."/>
            <person name="Mei H."/>
            <person name="Zhang T."/>
            <person name="Gao T."/>
            <person name="Zhang H."/>
        </authorList>
    </citation>
    <scope>NUCLEOTIDE SEQUENCE</scope>
    <source>
        <strain evidence="2">KEN1</strain>
    </source>
</reference>
<dbReference type="Gene3D" id="1.10.340.70">
    <property type="match status" value="1"/>
</dbReference>